<dbReference type="RefSeq" id="WP_091052800.1">
    <property type="nucleotide sequence ID" value="NZ_FNGF01000006.1"/>
</dbReference>
<keyword evidence="2" id="KW-1185">Reference proteome</keyword>
<evidence type="ECO:0000313" key="1">
    <source>
        <dbReference type="EMBL" id="SDL45104.1"/>
    </source>
</evidence>
<dbReference type="OrthoDB" id="4181914at2"/>
<proteinExistence type="predicted"/>
<accession>A0A1G9K6Q7</accession>
<evidence type="ECO:0000313" key="2">
    <source>
        <dbReference type="Proteomes" id="UP000198662"/>
    </source>
</evidence>
<dbReference type="Proteomes" id="UP000198662">
    <property type="component" value="Unassembled WGS sequence"/>
</dbReference>
<protein>
    <submittedName>
        <fullName evidence="1">Uncharacterized protein</fullName>
    </submittedName>
</protein>
<dbReference type="EMBL" id="FNGF01000006">
    <property type="protein sequence ID" value="SDL45104.1"/>
    <property type="molecule type" value="Genomic_DNA"/>
</dbReference>
<organism evidence="1 2">
    <name type="scientific">Glycomyces sambucus</name>
    <dbReference type="NCBI Taxonomy" id="380244"/>
    <lineage>
        <taxon>Bacteria</taxon>
        <taxon>Bacillati</taxon>
        <taxon>Actinomycetota</taxon>
        <taxon>Actinomycetes</taxon>
        <taxon>Glycomycetales</taxon>
        <taxon>Glycomycetaceae</taxon>
        <taxon>Glycomyces</taxon>
    </lineage>
</organism>
<reference evidence="2" key="1">
    <citation type="submission" date="2016-10" db="EMBL/GenBank/DDBJ databases">
        <authorList>
            <person name="Varghese N."/>
            <person name="Submissions S."/>
        </authorList>
    </citation>
    <scope>NUCLEOTIDE SEQUENCE [LARGE SCALE GENOMIC DNA]</scope>
    <source>
        <strain evidence="2">CGMCC 4.3147</strain>
    </source>
</reference>
<dbReference type="STRING" id="380244.SAMN05216298_3866"/>
<gene>
    <name evidence="1" type="ORF">SAMN05216298_3866</name>
</gene>
<sequence length="181" mass="20397">MTYLFDVITWGREGNTVDGRLTSLIGRDARFHRGPEFALQLLMDAWFQGFGAGDIDAGTAKEFEECFELFLGKRVWIDGKGFVLDEHTKQPVEPKVNAYKAYEGQLDGTAGAWGKYTILTTKPRGEDFRRRTEAIIAAFRMEPEDDGEHADFSIEVTDPRYLAHMGRHASFETAFTGHLPG</sequence>
<dbReference type="AlphaFoldDB" id="A0A1G9K6Q7"/>
<name>A0A1G9K6Q7_9ACTN</name>